<keyword evidence="6" id="KW-0472">Membrane</keyword>
<evidence type="ECO:0000256" key="2">
    <source>
        <dbReference type="ARBA" id="ARBA00004170"/>
    </source>
</evidence>
<dbReference type="InterPro" id="IPR003375">
    <property type="entry name" value="PSI_PsaE"/>
</dbReference>
<evidence type="ECO:0000313" key="9">
    <source>
        <dbReference type="Proteomes" id="UP001465755"/>
    </source>
</evidence>
<name>A0AAW1NTD1_9CHLO</name>
<evidence type="ECO:0000256" key="6">
    <source>
        <dbReference type="ARBA" id="ARBA00023136"/>
    </source>
</evidence>
<evidence type="ECO:0000256" key="1">
    <source>
        <dbReference type="ARBA" id="ARBA00001993"/>
    </source>
</evidence>
<comment type="similarity">
    <text evidence="3">Belongs to the PsaE family.</text>
</comment>
<dbReference type="GO" id="GO:0009538">
    <property type="term" value="C:photosystem I reaction center"/>
    <property type="evidence" value="ECO:0007669"/>
    <property type="project" value="InterPro"/>
</dbReference>
<comment type="caution">
    <text evidence="8">The sequence shown here is derived from an EMBL/GenBank/DDBJ whole genome shotgun (WGS) entry which is preliminary data.</text>
</comment>
<dbReference type="InterPro" id="IPR008990">
    <property type="entry name" value="Elect_transpt_acc-like_dom_sf"/>
</dbReference>
<evidence type="ECO:0000256" key="3">
    <source>
        <dbReference type="ARBA" id="ARBA00007501"/>
    </source>
</evidence>
<evidence type="ECO:0000256" key="4">
    <source>
        <dbReference type="ARBA" id="ARBA00022531"/>
    </source>
</evidence>
<dbReference type="PANTHER" id="PTHR34549:SF2">
    <property type="entry name" value="PHOTOSYSTEM I SUBUNIT IV"/>
    <property type="match status" value="1"/>
</dbReference>
<accession>A0AAW1NTD1</accession>
<dbReference type="EMBL" id="JALJOQ010000147">
    <property type="protein sequence ID" value="KAK9793729.1"/>
    <property type="molecule type" value="Genomic_DNA"/>
</dbReference>
<evidence type="ECO:0008006" key="10">
    <source>
        <dbReference type="Google" id="ProtNLM"/>
    </source>
</evidence>
<reference evidence="8 9" key="1">
    <citation type="journal article" date="2024" name="Nat. Commun.">
        <title>Phylogenomics reveals the evolutionary origins of lichenization in chlorophyte algae.</title>
        <authorList>
            <person name="Puginier C."/>
            <person name="Libourel C."/>
            <person name="Otte J."/>
            <person name="Skaloud P."/>
            <person name="Haon M."/>
            <person name="Grisel S."/>
            <person name="Petersen M."/>
            <person name="Berrin J.G."/>
            <person name="Delaux P.M."/>
            <person name="Dal Grande F."/>
            <person name="Keller J."/>
        </authorList>
    </citation>
    <scope>NUCLEOTIDE SEQUENCE [LARGE SCALE GENOMIC DNA]</scope>
    <source>
        <strain evidence="8 9">SAG 2036</strain>
    </source>
</reference>
<dbReference type="PANTHER" id="PTHR34549">
    <property type="entry name" value="PHOTOSYSTEM I REACTION CENTER SUBUNIT IV A, CHLOROPLASTIC-RELATED"/>
    <property type="match status" value="1"/>
</dbReference>
<organism evidence="8 9">
    <name type="scientific">Symbiochloris irregularis</name>
    <dbReference type="NCBI Taxonomy" id="706552"/>
    <lineage>
        <taxon>Eukaryota</taxon>
        <taxon>Viridiplantae</taxon>
        <taxon>Chlorophyta</taxon>
        <taxon>core chlorophytes</taxon>
        <taxon>Trebouxiophyceae</taxon>
        <taxon>Trebouxiales</taxon>
        <taxon>Trebouxiaceae</taxon>
        <taxon>Symbiochloris</taxon>
    </lineage>
</organism>
<dbReference type="SUPFAM" id="SSF50090">
    <property type="entry name" value="Electron transport accessory proteins"/>
    <property type="match status" value="1"/>
</dbReference>
<gene>
    <name evidence="8" type="ORF">WJX73_002610</name>
</gene>
<protein>
    <recommendedName>
        <fullName evidence="10">Photosystem I reaction center subunit IV</fullName>
    </recommendedName>
</protein>
<feature type="region of interest" description="Disordered" evidence="7">
    <location>
        <begin position="1"/>
        <end position="96"/>
    </location>
</feature>
<dbReference type="Pfam" id="PF02427">
    <property type="entry name" value="PSI_PsaE"/>
    <property type="match status" value="1"/>
</dbReference>
<dbReference type="NCBIfam" id="NF002745">
    <property type="entry name" value="PRK02749.1"/>
    <property type="match status" value="1"/>
</dbReference>
<keyword evidence="9" id="KW-1185">Reference proteome</keyword>
<dbReference type="GO" id="GO:0015979">
    <property type="term" value="P:photosynthesis"/>
    <property type="evidence" value="ECO:0007669"/>
    <property type="project" value="UniProtKB-KW"/>
</dbReference>
<comment type="subcellular location">
    <subcellularLocation>
        <location evidence="2">Membrane</location>
        <topology evidence="2">Peripheral membrane protein</topology>
    </subcellularLocation>
</comment>
<evidence type="ECO:0000256" key="7">
    <source>
        <dbReference type="SAM" id="MobiDB-lite"/>
    </source>
</evidence>
<evidence type="ECO:0000313" key="8">
    <source>
        <dbReference type="EMBL" id="KAK9793729.1"/>
    </source>
</evidence>
<feature type="compositionally biased region" description="Polar residues" evidence="7">
    <location>
        <begin position="13"/>
        <end position="23"/>
    </location>
</feature>
<comment type="function">
    <text evidence="1">Stabilizes the interaction between PsaC and the PSI core, assists the docking of the ferredoxin to PSI and interacts with ferredoxin-NADP oxidoreductase.</text>
</comment>
<dbReference type="Gene3D" id="2.30.30.50">
    <property type="match status" value="1"/>
</dbReference>
<feature type="compositionally biased region" description="Basic and acidic residues" evidence="7">
    <location>
        <begin position="39"/>
        <end position="50"/>
    </location>
</feature>
<keyword evidence="4" id="KW-0602">Photosynthesis</keyword>
<proteinExistence type="inferred from homology"/>
<feature type="compositionally biased region" description="Basic residues" evidence="7">
    <location>
        <begin position="86"/>
        <end position="95"/>
    </location>
</feature>
<dbReference type="AlphaFoldDB" id="A0AAW1NTD1"/>
<sequence length="148" mass="16117">MMLLTSRPCPMTATLNTIQTSRLQGRAANRSRMPLRVRAGAEKQADKQAEQPEQGNAPGGQGAIEGQKSQPRGAKASNEQGGQPKGPKRGSRVKILRPESFWYRDTGKVVSVDQSGIRYPVVVRFDSVNYAGVSTNNYAIEEVEQVTS</sequence>
<dbReference type="Proteomes" id="UP001465755">
    <property type="component" value="Unassembled WGS sequence"/>
</dbReference>
<keyword evidence="5" id="KW-0603">Photosystem I</keyword>
<evidence type="ECO:0000256" key="5">
    <source>
        <dbReference type="ARBA" id="ARBA00022836"/>
    </source>
</evidence>